<evidence type="ECO:0000256" key="1">
    <source>
        <dbReference type="SAM" id="MobiDB-lite"/>
    </source>
</evidence>
<protein>
    <submittedName>
        <fullName evidence="2">Uncharacterized protein</fullName>
    </submittedName>
</protein>
<accession>A0A2Z4AFW5</accession>
<sequence length="53" mass="6209">MRMVAIYTFQPAISNSGWLQRARPDSFFNSDEHRFKEQHPENLGSYFKGEAES</sequence>
<dbReference type="KEGG" id="mtar:DF168_01095"/>
<reference evidence="2 3" key="1">
    <citation type="submission" date="2018-06" db="EMBL/GenBank/DDBJ databases">
        <title>Draft Genome Sequence of a Novel Marine Bacterium Related to the Verrucomicrobia.</title>
        <authorList>
            <person name="Vosseberg J."/>
            <person name="Martijn J."/>
            <person name="Ettema T.J.G."/>
        </authorList>
    </citation>
    <scope>NUCLEOTIDE SEQUENCE [LARGE SCALE GENOMIC DNA]</scope>
    <source>
        <strain evidence="2">TARA_B100001123</strain>
    </source>
</reference>
<evidence type="ECO:0000313" key="2">
    <source>
        <dbReference type="EMBL" id="AWT59898.1"/>
    </source>
</evidence>
<evidence type="ECO:0000313" key="3">
    <source>
        <dbReference type="Proteomes" id="UP000247465"/>
    </source>
</evidence>
<name>A0A2Z4AFW5_9BACT</name>
<proteinExistence type="predicted"/>
<dbReference type="EMBL" id="CP029803">
    <property type="protein sequence ID" value="AWT59898.1"/>
    <property type="molecule type" value="Genomic_DNA"/>
</dbReference>
<feature type="region of interest" description="Disordered" evidence="1">
    <location>
        <begin position="34"/>
        <end position="53"/>
    </location>
</feature>
<dbReference type="AlphaFoldDB" id="A0A2Z4AFW5"/>
<organism evidence="2 3">
    <name type="scientific">Candidatus Moanibacter tarae</name>
    <dbReference type="NCBI Taxonomy" id="2200854"/>
    <lineage>
        <taxon>Bacteria</taxon>
        <taxon>Pseudomonadati</taxon>
        <taxon>Verrucomicrobiota</taxon>
        <taxon>Opitutia</taxon>
        <taxon>Puniceicoccales</taxon>
        <taxon>Puniceicoccales incertae sedis</taxon>
        <taxon>Candidatus Moanibacter</taxon>
    </lineage>
</organism>
<gene>
    <name evidence="2" type="ORF">DF168_01095</name>
</gene>
<dbReference type="Proteomes" id="UP000247465">
    <property type="component" value="Chromosome"/>
</dbReference>